<sequence length="91" mass="9679">MRPRRTHESNAVYRLPGGTEDNDLWTVRAENANGEAIVQSTWVPTDQERAAIADGENVLLTIWGHAHPPVAVGTTAVPLGARPTDGPGEAA</sequence>
<organism evidence="2">
    <name type="scientific">freshwater metagenome</name>
    <dbReference type="NCBI Taxonomy" id="449393"/>
    <lineage>
        <taxon>unclassified sequences</taxon>
        <taxon>metagenomes</taxon>
        <taxon>ecological metagenomes</taxon>
    </lineage>
</organism>
<proteinExistence type="predicted"/>
<feature type="region of interest" description="Disordered" evidence="1">
    <location>
        <begin position="1"/>
        <end position="21"/>
    </location>
</feature>
<gene>
    <name evidence="2" type="ORF">UFOPK3564_00914</name>
</gene>
<dbReference type="AlphaFoldDB" id="A0A6J7GQ34"/>
<evidence type="ECO:0000313" key="2">
    <source>
        <dbReference type="EMBL" id="CAB4906420.1"/>
    </source>
</evidence>
<dbReference type="EMBL" id="CAFBMK010000036">
    <property type="protein sequence ID" value="CAB4906420.1"/>
    <property type="molecule type" value="Genomic_DNA"/>
</dbReference>
<name>A0A6J7GQ34_9ZZZZ</name>
<reference evidence="2" key="1">
    <citation type="submission" date="2020-05" db="EMBL/GenBank/DDBJ databases">
        <authorList>
            <person name="Chiriac C."/>
            <person name="Salcher M."/>
            <person name="Ghai R."/>
            <person name="Kavagutti S V."/>
        </authorList>
    </citation>
    <scope>NUCLEOTIDE SEQUENCE</scope>
</reference>
<evidence type="ECO:0000256" key="1">
    <source>
        <dbReference type="SAM" id="MobiDB-lite"/>
    </source>
</evidence>
<protein>
    <submittedName>
        <fullName evidence="2">Unannotated protein</fullName>
    </submittedName>
</protein>
<accession>A0A6J7GQ34</accession>